<name>A0AC60P565_IXOPE</name>
<proteinExistence type="predicted"/>
<evidence type="ECO:0000313" key="1">
    <source>
        <dbReference type="EMBL" id="KAG0414471.1"/>
    </source>
</evidence>
<dbReference type="EMBL" id="JABSTQ010011178">
    <property type="protein sequence ID" value="KAG0414471.1"/>
    <property type="molecule type" value="Genomic_DNA"/>
</dbReference>
<gene>
    <name evidence="1" type="ORF">HPB47_008415</name>
</gene>
<comment type="caution">
    <text evidence="1">The sequence shown here is derived from an EMBL/GenBank/DDBJ whole genome shotgun (WGS) entry which is preliminary data.</text>
</comment>
<keyword evidence="2" id="KW-1185">Reference proteome</keyword>
<organism evidence="1 2">
    <name type="scientific">Ixodes persulcatus</name>
    <name type="common">Taiga tick</name>
    <dbReference type="NCBI Taxonomy" id="34615"/>
    <lineage>
        <taxon>Eukaryota</taxon>
        <taxon>Metazoa</taxon>
        <taxon>Ecdysozoa</taxon>
        <taxon>Arthropoda</taxon>
        <taxon>Chelicerata</taxon>
        <taxon>Arachnida</taxon>
        <taxon>Acari</taxon>
        <taxon>Parasitiformes</taxon>
        <taxon>Ixodida</taxon>
        <taxon>Ixodoidea</taxon>
        <taxon>Ixodidae</taxon>
        <taxon>Ixodinae</taxon>
        <taxon>Ixodes</taxon>
    </lineage>
</organism>
<reference evidence="1 2" key="1">
    <citation type="journal article" date="2020" name="Cell">
        <title>Large-Scale Comparative Analyses of Tick Genomes Elucidate Their Genetic Diversity and Vector Capacities.</title>
        <authorList>
            <consortium name="Tick Genome and Microbiome Consortium (TIGMIC)"/>
            <person name="Jia N."/>
            <person name="Wang J."/>
            <person name="Shi W."/>
            <person name="Du L."/>
            <person name="Sun Y."/>
            <person name="Zhan W."/>
            <person name="Jiang J.F."/>
            <person name="Wang Q."/>
            <person name="Zhang B."/>
            <person name="Ji P."/>
            <person name="Bell-Sakyi L."/>
            <person name="Cui X.M."/>
            <person name="Yuan T.T."/>
            <person name="Jiang B.G."/>
            <person name="Yang W.F."/>
            <person name="Lam T.T."/>
            <person name="Chang Q.C."/>
            <person name="Ding S.J."/>
            <person name="Wang X.J."/>
            <person name="Zhu J.G."/>
            <person name="Ruan X.D."/>
            <person name="Zhao L."/>
            <person name="Wei J.T."/>
            <person name="Ye R.Z."/>
            <person name="Que T.C."/>
            <person name="Du C.H."/>
            <person name="Zhou Y.H."/>
            <person name="Cheng J.X."/>
            <person name="Dai P.F."/>
            <person name="Guo W.B."/>
            <person name="Han X.H."/>
            <person name="Huang E.J."/>
            <person name="Li L.F."/>
            <person name="Wei W."/>
            <person name="Gao Y.C."/>
            <person name="Liu J.Z."/>
            <person name="Shao H.Z."/>
            <person name="Wang X."/>
            <person name="Wang C.C."/>
            <person name="Yang T.C."/>
            <person name="Huo Q.B."/>
            <person name="Li W."/>
            <person name="Chen H.Y."/>
            <person name="Chen S.E."/>
            <person name="Zhou L.G."/>
            <person name="Ni X.B."/>
            <person name="Tian J.H."/>
            <person name="Sheng Y."/>
            <person name="Liu T."/>
            <person name="Pan Y.S."/>
            <person name="Xia L.Y."/>
            <person name="Li J."/>
            <person name="Zhao F."/>
            <person name="Cao W.C."/>
        </authorList>
    </citation>
    <scope>NUCLEOTIDE SEQUENCE [LARGE SCALE GENOMIC DNA]</scope>
    <source>
        <strain evidence="1">Iper-2018</strain>
    </source>
</reference>
<sequence>MGHSDRNVAPSSAKPSLKGSTVEDVLNAKLFIDETVAGRLKRGHSIRWTQVPKAAAVVSLSK</sequence>
<accession>A0AC60P565</accession>
<protein>
    <submittedName>
        <fullName evidence="1">Uncharacterized protein</fullName>
    </submittedName>
</protein>
<feature type="non-terminal residue" evidence="1">
    <location>
        <position position="62"/>
    </location>
</feature>
<dbReference type="Proteomes" id="UP000805193">
    <property type="component" value="Unassembled WGS sequence"/>
</dbReference>
<evidence type="ECO:0000313" key="2">
    <source>
        <dbReference type="Proteomes" id="UP000805193"/>
    </source>
</evidence>